<dbReference type="EMBL" id="JAULSR010000007">
    <property type="protein sequence ID" value="KAK0615158.1"/>
    <property type="molecule type" value="Genomic_DNA"/>
</dbReference>
<evidence type="ECO:0000313" key="2">
    <source>
        <dbReference type="EMBL" id="KAK0615158.1"/>
    </source>
</evidence>
<protein>
    <recommendedName>
        <fullName evidence="4">MARVEL domain-containing protein</fullName>
    </recommendedName>
</protein>
<feature type="transmembrane region" description="Helical" evidence="1">
    <location>
        <begin position="51"/>
        <end position="71"/>
    </location>
</feature>
<evidence type="ECO:0008006" key="4">
    <source>
        <dbReference type="Google" id="ProtNLM"/>
    </source>
</evidence>
<feature type="transmembrane region" description="Helical" evidence="1">
    <location>
        <begin position="78"/>
        <end position="98"/>
    </location>
</feature>
<dbReference type="Proteomes" id="UP001174934">
    <property type="component" value="Unassembled WGS sequence"/>
</dbReference>
<dbReference type="PANTHER" id="PTHR39608">
    <property type="entry name" value="INTEGRAL MEMBRANE PROTEIN (AFU_ORTHOLOGUE AFUA_5G08640)"/>
    <property type="match status" value="1"/>
</dbReference>
<sequence length="146" mass="16397">MAITTRERGVGLSPFLTASNVIVWISAVIVMGIVSYFISTIHGAYYPGDHLVYDEVISVLTVAFFLAAFFLGSYPGHVLLFNLIFSYLWLVAVVFAVQDYNYGNSALQHTVEAFSFIAFFFLFFNVLYSWYLSSYRVGGRHTTAVV</sequence>
<feature type="transmembrane region" description="Helical" evidence="1">
    <location>
        <begin position="21"/>
        <end position="45"/>
    </location>
</feature>
<gene>
    <name evidence="2" type="ORF">B0T17DRAFT_498053</name>
</gene>
<reference evidence="2" key="1">
    <citation type="submission" date="2023-06" db="EMBL/GenBank/DDBJ databases">
        <title>Genome-scale phylogeny and comparative genomics of the fungal order Sordariales.</title>
        <authorList>
            <consortium name="Lawrence Berkeley National Laboratory"/>
            <person name="Hensen N."/>
            <person name="Bonometti L."/>
            <person name="Westerberg I."/>
            <person name="Brannstrom I.O."/>
            <person name="Guillou S."/>
            <person name="Cros-Aarteil S."/>
            <person name="Calhoun S."/>
            <person name="Haridas S."/>
            <person name="Kuo A."/>
            <person name="Mondo S."/>
            <person name="Pangilinan J."/>
            <person name="Riley R."/>
            <person name="LaButti K."/>
            <person name="Andreopoulos B."/>
            <person name="Lipzen A."/>
            <person name="Chen C."/>
            <person name="Yanf M."/>
            <person name="Daum C."/>
            <person name="Ng V."/>
            <person name="Clum A."/>
            <person name="Steindorff A."/>
            <person name="Ohm R."/>
            <person name="Martin F."/>
            <person name="Silar P."/>
            <person name="Natvig D."/>
            <person name="Lalanne C."/>
            <person name="Gautier V."/>
            <person name="Ament-velasquez S.L."/>
            <person name="Kruys A."/>
            <person name="Hutchinson M.I."/>
            <person name="Powell A.J."/>
            <person name="Barry K."/>
            <person name="Miller A.N."/>
            <person name="Grigoriev I.V."/>
            <person name="Debuchy R."/>
            <person name="Gladieux P."/>
            <person name="Thoren M.H."/>
            <person name="Johannesson H."/>
        </authorList>
    </citation>
    <scope>NUCLEOTIDE SEQUENCE</scope>
    <source>
        <strain evidence="2">SMH3391-2</strain>
    </source>
</reference>
<keyword evidence="1" id="KW-0812">Transmembrane</keyword>
<name>A0AA40BVH4_9PEZI</name>
<dbReference type="AlphaFoldDB" id="A0AA40BVH4"/>
<keyword evidence="1" id="KW-1133">Transmembrane helix</keyword>
<organism evidence="2 3">
    <name type="scientific">Bombardia bombarda</name>
    <dbReference type="NCBI Taxonomy" id="252184"/>
    <lineage>
        <taxon>Eukaryota</taxon>
        <taxon>Fungi</taxon>
        <taxon>Dikarya</taxon>
        <taxon>Ascomycota</taxon>
        <taxon>Pezizomycotina</taxon>
        <taxon>Sordariomycetes</taxon>
        <taxon>Sordariomycetidae</taxon>
        <taxon>Sordariales</taxon>
        <taxon>Lasiosphaeriaceae</taxon>
        <taxon>Bombardia</taxon>
    </lineage>
</organism>
<dbReference type="PANTHER" id="PTHR39608:SF2">
    <property type="entry name" value="MARVEL DOMAIN-CONTAINING PROTEIN"/>
    <property type="match status" value="1"/>
</dbReference>
<evidence type="ECO:0000256" key="1">
    <source>
        <dbReference type="SAM" id="Phobius"/>
    </source>
</evidence>
<comment type="caution">
    <text evidence="2">The sequence shown here is derived from an EMBL/GenBank/DDBJ whole genome shotgun (WGS) entry which is preliminary data.</text>
</comment>
<proteinExistence type="predicted"/>
<keyword evidence="1" id="KW-0472">Membrane</keyword>
<keyword evidence="3" id="KW-1185">Reference proteome</keyword>
<evidence type="ECO:0000313" key="3">
    <source>
        <dbReference type="Proteomes" id="UP001174934"/>
    </source>
</evidence>
<feature type="transmembrane region" description="Helical" evidence="1">
    <location>
        <begin position="113"/>
        <end position="132"/>
    </location>
</feature>
<accession>A0AA40BVH4</accession>